<evidence type="ECO:0000313" key="3">
    <source>
        <dbReference type="Proteomes" id="UP000261875"/>
    </source>
</evidence>
<gene>
    <name evidence="2" type="ORF">CCS41_13795</name>
</gene>
<dbReference type="InterPro" id="IPR031618">
    <property type="entry name" value="T4SS_TraI"/>
</dbReference>
<dbReference type="Proteomes" id="UP000261875">
    <property type="component" value="Plasmid p5D_Fsymbiotica-1"/>
</dbReference>
<dbReference type="RefSeq" id="WP_119797812.1">
    <property type="nucleotide sequence ID" value="NZ_CP021660.1"/>
</dbReference>
<keyword evidence="2" id="KW-0614">Plasmid</keyword>
<reference evidence="2 3" key="1">
    <citation type="submission" date="2017-05" db="EMBL/GenBank/DDBJ databases">
        <title>Genome sequence of Candidatus Fukatsuia symbiotica and Candidatus Hamiltonella defensa from Acyrthosiphon pisum strain 5D.</title>
        <authorList>
            <person name="Patel V.A."/>
            <person name="Chevignon G."/>
            <person name="Russell J.A."/>
            <person name="Oliver K.M."/>
        </authorList>
    </citation>
    <scope>NUCLEOTIDE SEQUENCE [LARGE SCALE GENOMIC DNA]</scope>
    <source>
        <strain evidence="2 3">5D</strain>
        <plasmid evidence="3">p5d_fsymbiotica-1</plasmid>
    </source>
</reference>
<evidence type="ECO:0000256" key="1">
    <source>
        <dbReference type="SAM" id="SignalP"/>
    </source>
</evidence>
<keyword evidence="3" id="KW-1185">Reference proteome</keyword>
<accession>A0A2Y9CKH0</accession>
<dbReference type="EMBL" id="CP021660">
    <property type="protein sequence ID" value="AWK15500.1"/>
    <property type="molecule type" value="Genomic_DNA"/>
</dbReference>
<evidence type="ECO:0000313" key="2">
    <source>
        <dbReference type="EMBL" id="AWK15500.1"/>
    </source>
</evidence>
<feature type="signal peptide" evidence="1">
    <location>
        <begin position="1"/>
        <end position="19"/>
    </location>
</feature>
<dbReference type="OrthoDB" id="7992122at2"/>
<dbReference type="KEGG" id="fsm:CCS41_13795"/>
<proteinExistence type="predicted"/>
<geneLocation type="plasmid" evidence="3">
    <name>p5d_fsymbiotica-1</name>
</geneLocation>
<organism evidence="2 3">
    <name type="scientific">Candidatus Fukatsuia symbiotica</name>
    <dbReference type="NCBI Taxonomy" id="1878942"/>
    <lineage>
        <taxon>Bacteria</taxon>
        <taxon>Pseudomonadati</taxon>
        <taxon>Pseudomonadota</taxon>
        <taxon>Gammaproteobacteria</taxon>
        <taxon>Enterobacterales</taxon>
        <taxon>Yersiniaceae</taxon>
        <taxon>Candidatus Fukatsuia</taxon>
    </lineage>
</organism>
<name>A0A2Y9CKH0_9GAMM</name>
<feature type="chain" id="PRO_5016106366" evidence="1">
    <location>
        <begin position="20"/>
        <end position="262"/>
    </location>
</feature>
<keyword evidence="1" id="KW-0732">Signal</keyword>
<protein>
    <submittedName>
        <fullName evidence="2">Conjugal transfer protein</fullName>
    </submittedName>
</protein>
<sequence length="262" mass="29460">MKKPALAGLMLLFTLPVFADEQAVPPPDIKTYLNPSSQQRGMSDTVYQMLTEAGRTLGFRGGKAQRAWELQAALRHKEPTLNTLYDFRPLISRQGWLPPVIAATKDIAHITADQIRTASRVYNIVSSERFVSNPPGWRQYLLAGLATAPTALPASAVLPKDGQQRTIWRQAVEKGWSEGRDSADHTLEANFNRLTRDYAGMLHYSTLLQQGMVTAPRITEQQQTVTGTPDQLIIGDKVKRLKQRARFDRDKTHWQPIITTEK</sequence>
<dbReference type="Pfam" id="PF16932">
    <property type="entry name" value="T4SS_TraI"/>
    <property type="match status" value="1"/>
</dbReference>
<dbReference type="AlphaFoldDB" id="A0A2Y9CKH0"/>